<evidence type="ECO:0008006" key="4">
    <source>
        <dbReference type="Google" id="ProtNLM"/>
    </source>
</evidence>
<dbReference type="EMBL" id="JAPWTJ010000292">
    <property type="protein sequence ID" value="KAJ8980059.1"/>
    <property type="molecule type" value="Genomic_DNA"/>
</dbReference>
<sequence length="158" mass="18309">MDDVEENDIGEDYDADSDSDNLFGADNLYPDYSDENYEHQVNVLERQLPESGEAKIKKSQTWCKIQKVSRAHFENGYEFFPKSYTEYDCVPHIKHDSTLDNAIYSHDVCLVKEVRCKPLQKTLVYFKHPIGLPCALEKEKKTVNVGCSCINHAKYHFH</sequence>
<protein>
    <recommendedName>
        <fullName evidence="4">Prothoracicotropic hormone</fullName>
    </recommendedName>
</protein>
<evidence type="ECO:0000313" key="2">
    <source>
        <dbReference type="EMBL" id="KAJ8980059.1"/>
    </source>
</evidence>
<dbReference type="Proteomes" id="UP001162164">
    <property type="component" value="Unassembled WGS sequence"/>
</dbReference>
<accession>A0ABQ9JP71</accession>
<reference evidence="2" key="1">
    <citation type="journal article" date="2023" name="Insect Mol. Biol.">
        <title>Genome sequencing provides insights into the evolution of gene families encoding plant cell wall-degrading enzymes in longhorned beetles.</title>
        <authorList>
            <person name="Shin N.R."/>
            <person name="Okamura Y."/>
            <person name="Kirsch R."/>
            <person name="Pauchet Y."/>
        </authorList>
    </citation>
    <scope>NUCLEOTIDE SEQUENCE</scope>
    <source>
        <strain evidence="2">MMC_N1</strain>
    </source>
</reference>
<evidence type="ECO:0000313" key="3">
    <source>
        <dbReference type="Proteomes" id="UP001162164"/>
    </source>
</evidence>
<proteinExistence type="predicted"/>
<name>A0ABQ9JP71_9CUCU</name>
<feature type="compositionally biased region" description="Acidic residues" evidence="1">
    <location>
        <begin position="1"/>
        <end position="19"/>
    </location>
</feature>
<gene>
    <name evidence="2" type="ORF">NQ317_012899</name>
</gene>
<comment type="caution">
    <text evidence="2">The sequence shown here is derived from an EMBL/GenBank/DDBJ whole genome shotgun (WGS) entry which is preliminary data.</text>
</comment>
<feature type="region of interest" description="Disordered" evidence="1">
    <location>
        <begin position="1"/>
        <end position="24"/>
    </location>
</feature>
<evidence type="ECO:0000256" key="1">
    <source>
        <dbReference type="SAM" id="MobiDB-lite"/>
    </source>
</evidence>
<keyword evidence="3" id="KW-1185">Reference proteome</keyword>
<organism evidence="2 3">
    <name type="scientific">Molorchus minor</name>
    <dbReference type="NCBI Taxonomy" id="1323400"/>
    <lineage>
        <taxon>Eukaryota</taxon>
        <taxon>Metazoa</taxon>
        <taxon>Ecdysozoa</taxon>
        <taxon>Arthropoda</taxon>
        <taxon>Hexapoda</taxon>
        <taxon>Insecta</taxon>
        <taxon>Pterygota</taxon>
        <taxon>Neoptera</taxon>
        <taxon>Endopterygota</taxon>
        <taxon>Coleoptera</taxon>
        <taxon>Polyphaga</taxon>
        <taxon>Cucujiformia</taxon>
        <taxon>Chrysomeloidea</taxon>
        <taxon>Cerambycidae</taxon>
        <taxon>Lamiinae</taxon>
        <taxon>Monochamini</taxon>
        <taxon>Molorchus</taxon>
    </lineage>
</organism>